<dbReference type="AlphaFoldDB" id="A0A941DVC0"/>
<evidence type="ECO:0000313" key="2">
    <source>
        <dbReference type="Proteomes" id="UP000680067"/>
    </source>
</evidence>
<dbReference type="RefSeq" id="WP_212689782.1">
    <property type="nucleotide sequence ID" value="NZ_JAGSPN010000450.1"/>
</dbReference>
<reference evidence="1" key="1">
    <citation type="submission" date="2021-04" db="EMBL/GenBank/DDBJ databases">
        <title>novel species isolated from subtropical streams in China.</title>
        <authorList>
            <person name="Lu H."/>
        </authorList>
    </citation>
    <scope>NUCLEOTIDE SEQUENCE</scope>
    <source>
        <strain evidence="1">LFS511W</strain>
    </source>
</reference>
<keyword evidence="2" id="KW-1185">Reference proteome</keyword>
<dbReference type="EMBL" id="JAGSPN010000450">
    <property type="protein sequence ID" value="MBR7784651.1"/>
    <property type="molecule type" value="Genomic_DNA"/>
</dbReference>
<accession>A0A941DVC0</accession>
<proteinExistence type="predicted"/>
<dbReference type="Gene3D" id="3.40.50.2000">
    <property type="entry name" value="Glycogen Phosphorylase B"/>
    <property type="match status" value="1"/>
</dbReference>
<evidence type="ECO:0000313" key="1">
    <source>
        <dbReference type="EMBL" id="MBR7784651.1"/>
    </source>
</evidence>
<comment type="caution">
    <text evidence="1">The sequence shown here is derived from an EMBL/GenBank/DDBJ whole genome shotgun (WGS) entry which is preliminary data.</text>
</comment>
<feature type="non-terminal residue" evidence="1">
    <location>
        <position position="1"/>
    </location>
</feature>
<protein>
    <submittedName>
        <fullName evidence="1">Uncharacterized protein</fullName>
    </submittedName>
</protein>
<sequence>LKIVSGKPLSNDEINSYFSQSIVVWNAYRRSMQSGVLPKAFMFGTPVLISSNNRSEFFENNKTGIEISLTYQKSEIYEAIYRIQSDFQKFSNLAREKFLSNFYYKA</sequence>
<dbReference type="Proteomes" id="UP000680067">
    <property type="component" value="Unassembled WGS sequence"/>
</dbReference>
<feature type="non-terminal residue" evidence="1">
    <location>
        <position position="106"/>
    </location>
</feature>
<gene>
    <name evidence="1" type="ORF">KDM89_21190</name>
</gene>
<organism evidence="1 2">
    <name type="scientific">Undibacterium luofuense</name>
    <dbReference type="NCBI Taxonomy" id="2828733"/>
    <lineage>
        <taxon>Bacteria</taxon>
        <taxon>Pseudomonadati</taxon>
        <taxon>Pseudomonadota</taxon>
        <taxon>Betaproteobacteria</taxon>
        <taxon>Burkholderiales</taxon>
        <taxon>Oxalobacteraceae</taxon>
        <taxon>Undibacterium</taxon>
    </lineage>
</organism>
<name>A0A941DVC0_9BURK</name>